<keyword evidence="7" id="KW-0694">RNA-binding</keyword>
<organism evidence="10 11">
    <name type="scientific">Quercus rubra</name>
    <name type="common">Northern red oak</name>
    <name type="synonym">Quercus borealis</name>
    <dbReference type="NCBI Taxonomy" id="3512"/>
    <lineage>
        <taxon>Eukaryota</taxon>
        <taxon>Viridiplantae</taxon>
        <taxon>Streptophyta</taxon>
        <taxon>Embryophyta</taxon>
        <taxon>Tracheophyta</taxon>
        <taxon>Spermatophyta</taxon>
        <taxon>Magnoliopsida</taxon>
        <taxon>eudicotyledons</taxon>
        <taxon>Gunneridae</taxon>
        <taxon>Pentapetalae</taxon>
        <taxon>rosids</taxon>
        <taxon>fabids</taxon>
        <taxon>Fagales</taxon>
        <taxon>Fagaceae</taxon>
        <taxon>Quercus</taxon>
    </lineage>
</organism>
<keyword evidence="8" id="KW-0539">Nucleus</keyword>
<dbReference type="InterPro" id="IPR009000">
    <property type="entry name" value="Transl_B-barrel_sf"/>
</dbReference>
<dbReference type="Gene3D" id="2.40.10.230">
    <property type="entry name" value="Probable tRNA pseudouridine synthase domain"/>
    <property type="match status" value="1"/>
</dbReference>
<evidence type="ECO:0000256" key="9">
    <source>
        <dbReference type="SAM" id="MobiDB-lite"/>
    </source>
</evidence>
<comment type="similarity">
    <text evidence="2">Belongs to the NAF1 family.</text>
</comment>
<dbReference type="SUPFAM" id="SSF50447">
    <property type="entry name" value="Translation proteins"/>
    <property type="match status" value="1"/>
</dbReference>
<keyword evidence="5" id="KW-0698">rRNA processing</keyword>
<feature type="compositionally biased region" description="Low complexity" evidence="9">
    <location>
        <begin position="515"/>
        <end position="528"/>
    </location>
</feature>
<evidence type="ECO:0000256" key="8">
    <source>
        <dbReference type="ARBA" id="ARBA00023242"/>
    </source>
</evidence>
<dbReference type="GO" id="GO:0003723">
    <property type="term" value="F:RNA binding"/>
    <property type="evidence" value="ECO:0007669"/>
    <property type="project" value="UniProtKB-KW"/>
</dbReference>
<evidence type="ECO:0000256" key="6">
    <source>
        <dbReference type="ARBA" id="ARBA00022553"/>
    </source>
</evidence>
<dbReference type="EMBL" id="JAXUIC010000010">
    <property type="protein sequence ID" value="KAK4566761.1"/>
    <property type="molecule type" value="Genomic_DNA"/>
</dbReference>
<dbReference type="Pfam" id="PF04410">
    <property type="entry name" value="Gar1"/>
    <property type="match status" value="1"/>
</dbReference>
<dbReference type="GO" id="GO:0000493">
    <property type="term" value="P:box H/ACA snoRNP assembly"/>
    <property type="evidence" value="ECO:0007669"/>
    <property type="project" value="InterPro"/>
</dbReference>
<dbReference type="PANTHER" id="PTHR31633:SF1">
    <property type="entry name" value="H_ACA RIBONUCLEOPROTEIN COMPLEX NON-CORE SUBUNIT NAF1"/>
    <property type="match status" value="1"/>
</dbReference>
<gene>
    <name evidence="10" type="ORF">RGQ29_002852</name>
</gene>
<feature type="compositionally biased region" description="Acidic residues" evidence="9">
    <location>
        <begin position="441"/>
        <end position="457"/>
    </location>
</feature>
<dbReference type="Proteomes" id="UP001324115">
    <property type="component" value="Unassembled WGS sequence"/>
</dbReference>
<feature type="region of interest" description="Disordered" evidence="9">
    <location>
        <begin position="1"/>
        <end position="37"/>
    </location>
</feature>
<feature type="compositionally biased region" description="Low complexity" evidence="9">
    <location>
        <begin position="155"/>
        <end position="193"/>
    </location>
</feature>
<dbReference type="PANTHER" id="PTHR31633">
    <property type="entry name" value="H/ACA RIBONUCLEOPROTEIN COMPLEX NON-CORE SUBUNIT NAF1"/>
    <property type="match status" value="1"/>
</dbReference>
<evidence type="ECO:0000313" key="11">
    <source>
        <dbReference type="Proteomes" id="UP001324115"/>
    </source>
</evidence>
<dbReference type="FunFam" id="2.40.10.230:FF:000002">
    <property type="entry name" value="H/ACA ribonucleoprotein complex non-core subunit NAF1"/>
    <property type="match status" value="1"/>
</dbReference>
<evidence type="ECO:0000256" key="5">
    <source>
        <dbReference type="ARBA" id="ARBA00022552"/>
    </source>
</evidence>
<name>A0AAN7EB78_QUERU</name>
<feature type="region of interest" description="Disordered" evidence="9">
    <location>
        <begin position="691"/>
        <end position="722"/>
    </location>
</feature>
<proteinExistence type="inferred from homology"/>
<evidence type="ECO:0000256" key="4">
    <source>
        <dbReference type="ARBA" id="ARBA00022517"/>
    </source>
</evidence>
<evidence type="ECO:0000256" key="1">
    <source>
        <dbReference type="ARBA" id="ARBA00004123"/>
    </source>
</evidence>
<dbReference type="GO" id="GO:0005732">
    <property type="term" value="C:sno(s)RNA-containing ribonucleoprotein complex"/>
    <property type="evidence" value="ECO:0007669"/>
    <property type="project" value="InterPro"/>
</dbReference>
<dbReference type="InterPro" id="IPR040309">
    <property type="entry name" value="Naf1"/>
</dbReference>
<protein>
    <recommendedName>
        <fullName evidence="3">H/ACA ribonucleoprotein complex non-core subunit NAF1</fullName>
    </recommendedName>
</protein>
<evidence type="ECO:0000256" key="7">
    <source>
        <dbReference type="ARBA" id="ARBA00022884"/>
    </source>
</evidence>
<sequence length="722" mass="78313">MVGFISEPTTENLDPVQKLKNSNHPVDPSDQKATDFSFSDSFPDFDSIKDWFEDIPVPGMADIGLFEFGASEKPIEPRADGSNSGVKVKVKEMETENLGDGSEPKVAEVKVKVKEEEEWEKLGNFSKCIEEEMGRVSLDVESGNLGLDGGGGSGVKSEVVSDGNESKSSVSSSEISESESDSSSSEEGASSSDSSDDEEEGEGGLKEVKVEAATSSSDSSDDEEEEEEGLKGVKVEATDGADEVGEVEEGEIRDADVQEMVGGTEDDDDKEVKEEEEDEEDEEEIDEDDGKLMASFSDFEEDEDDEGAAPKGPIRSKHELEVLPPVPPVNETLQPHHQMLPVGVVLSILGAQVIVEGVEKHNPISEGSILWVTESRSPLGFVDEIFGPVKNPYYKIRYNSESEVPSGIHEGSSISFVPEFANHVLNDKSLYQKGYDASGANDEEMSDEAEFSDDEKEAEYKRMQKMTKRGTQDENFGNKKNNRRKVRNKDGPWKNTQPSPQKPQNLPSNQSQHNFSPSAAFFGRGSSSSSIGQGFVIGNGFIPPFPPTPQTIGFNTPSNGVWANGMAYQPPQGAVFPNGFPGNGVPWFSQNPRQHPCQMPMPNRMPFQQHFDPSQTHPTANLPGVGPTYAQGLMGQNDFNQRAFGMGLQGQLTHPSMNVGEPGISSNGLQVQQNSMQQSVFAPGNVEAAQQFNAGASSGRGRKPYRRGGGRFAGGRARQQSK</sequence>
<feature type="compositionally biased region" description="Acidic residues" evidence="9">
    <location>
        <begin position="219"/>
        <end position="228"/>
    </location>
</feature>
<dbReference type="InterPro" id="IPR007504">
    <property type="entry name" value="H/ACA_rnp_Gar1/Naf1"/>
</dbReference>
<feature type="region of interest" description="Disordered" evidence="9">
    <location>
        <begin position="435"/>
        <end position="528"/>
    </location>
</feature>
<feature type="compositionally biased region" description="Basic residues" evidence="9">
    <location>
        <begin position="700"/>
        <end position="709"/>
    </location>
</feature>
<comment type="subcellular location">
    <subcellularLocation>
        <location evidence="1">Nucleus</location>
    </subcellularLocation>
</comment>
<feature type="compositionally biased region" description="Polar residues" evidence="9">
    <location>
        <begin position="494"/>
        <end position="514"/>
    </location>
</feature>
<accession>A0AAN7EB78</accession>
<feature type="compositionally biased region" description="Acidic residues" evidence="9">
    <location>
        <begin position="239"/>
        <end position="249"/>
    </location>
</feature>
<evidence type="ECO:0000313" key="10">
    <source>
        <dbReference type="EMBL" id="KAK4566761.1"/>
    </source>
</evidence>
<keyword evidence="6" id="KW-0597">Phosphoprotein</keyword>
<reference evidence="10 11" key="1">
    <citation type="journal article" date="2023" name="G3 (Bethesda)">
        <title>A haplotype-resolved chromosome-scale genome for Quercus rubra L. provides insights into the genetics of adaptive traits for red oak species.</title>
        <authorList>
            <person name="Kapoor B."/>
            <person name="Jenkins J."/>
            <person name="Schmutz J."/>
            <person name="Zhebentyayeva T."/>
            <person name="Kuelheim C."/>
            <person name="Coggeshall M."/>
            <person name="Heim C."/>
            <person name="Lasky J.R."/>
            <person name="Leites L."/>
            <person name="Islam-Faridi N."/>
            <person name="Romero-Severson J."/>
            <person name="DeLeo V.L."/>
            <person name="Lucas S.M."/>
            <person name="Lazic D."/>
            <person name="Gailing O."/>
            <person name="Carlson J."/>
            <person name="Staton M."/>
        </authorList>
    </citation>
    <scope>NUCLEOTIDE SEQUENCE [LARGE SCALE GENOMIC DNA]</scope>
    <source>
        <strain evidence="10">Pseudo-F2</strain>
    </source>
</reference>
<dbReference type="GO" id="GO:0006364">
    <property type="term" value="P:rRNA processing"/>
    <property type="evidence" value="ECO:0007669"/>
    <property type="project" value="UniProtKB-KW"/>
</dbReference>
<keyword evidence="11" id="KW-1185">Reference proteome</keyword>
<keyword evidence="4" id="KW-0690">Ribosome biogenesis</keyword>
<feature type="compositionally biased region" description="Acidic residues" evidence="9">
    <location>
        <begin position="264"/>
        <end position="289"/>
    </location>
</feature>
<dbReference type="InterPro" id="IPR038664">
    <property type="entry name" value="Gar1/Naf1_Cbf5-bd_sf"/>
</dbReference>
<feature type="region of interest" description="Disordered" evidence="9">
    <location>
        <begin position="140"/>
        <end position="291"/>
    </location>
</feature>
<dbReference type="GO" id="GO:0005634">
    <property type="term" value="C:nucleus"/>
    <property type="evidence" value="ECO:0007669"/>
    <property type="project" value="UniProtKB-SubCell"/>
</dbReference>
<dbReference type="GO" id="GO:0001522">
    <property type="term" value="P:pseudouridine synthesis"/>
    <property type="evidence" value="ECO:0007669"/>
    <property type="project" value="InterPro"/>
</dbReference>
<comment type="caution">
    <text evidence="10">The sequence shown here is derived from an EMBL/GenBank/DDBJ whole genome shotgun (WGS) entry which is preliminary data.</text>
</comment>
<evidence type="ECO:0000256" key="2">
    <source>
        <dbReference type="ARBA" id="ARBA00009801"/>
    </source>
</evidence>
<dbReference type="AlphaFoldDB" id="A0AAN7EB78"/>
<evidence type="ECO:0000256" key="3">
    <source>
        <dbReference type="ARBA" id="ARBA00021438"/>
    </source>
</evidence>